<dbReference type="RefSeq" id="WP_154427048.1">
    <property type="nucleotide sequence ID" value="NZ_VUNN01000051.1"/>
</dbReference>
<dbReference type="AlphaFoldDB" id="A0A7X2PEH4"/>
<accession>A0A7X2PEH4</accession>
<dbReference type="Proteomes" id="UP000460549">
    <property type="component" value="Unassembled WGS sequence"/>
</dbReference>
<comment type="caution">
    <text evidence="2">The sequence shown here is derived from an EMBL/GenBank/DDBJ whole genome shotgun (WGS) entry which is preliminary data.</text>
</comment>
<proteinExistence type="predicted"/>
<protein>
    <submittedName>
        <fullName evidence="2">Transposase</fullName>
    </submittedName>
</protein>
<evidence type="ECO:0000313" key="2">
    <source>
        <dbReference type="EMBL" id="MSU07363.1"/>
    </source>
</evidence>
<feature type="domain" description="Transposase IS4-like" evidence="1">
    <location>
        <begin position="121"/>
        <end position="462"/>
    </location>
</feature>
<dbReference type="GO" id="GO:0003677">
    <property type="term" value="F:DNA binding"/>
    <property type="evidence" value="ECO:0007669"/>
    <property type="project" value="InterPro"/>
</dbReference>
<dbReference type="InterPro" id="IPR002559">
    <property type="entry name" value="Transposase_11"/>
</dbReference>
<dbReference type="EMBL" id="VUNN01000051">
    <property type="protein sequence ID" value="MSU07363.1"/>
    <property type="molecule type" value="Genomic_DNA"/>
</dbReference>
<evidence type="ECO:0000259" key="1">
    <source>
        <dbReference type="Pfam" id="PF01609"/>
    </source>
</evidence>
<keyword evidence="3" id="KW-1185">Reference proteome</keyword>
<sequence>MRFNENGEYDIRIHYGDAFIAWVIHRLRLDKFVDNRRKYLNLDYNLTNLMRLFIYERILSPSSKLTNWKNRDSYYEKMNFTQAQIYSGLQQLGEYKEDMLSHLDKVMKELYGRQTGYGYFDGTNVYYEIEDEDGFREKGCSKENRPLPITQLGVLLDSNGFPMSYDIWPGNTNDCLMLPPAVNRAREIFEMKHMIYVADKGFYSGDTIANIIINHDGYVISNSVRGKKIDEETRKKVLDRSDYTCIDDNGKEQKAFDKSTQFMYKTIEIIGNCNITDKDGDKKKVKVGKHLIAFWSRKYAERAKIDRMETIEKALAKSHTSSKSKIDNTYGSNRFLATEVKDSEGNVVKNYSATVKFNQDAVDDVEALDGFYIIESNLAGLGWYDDKKPFEEGQTCRWREDWGMLQLNRELTALDIISIYRGLWKIEDSFKTMKSYLKMRPVFVWSRKSLEGHFLICFLSLLIMRILEYETGNEYTTRRLTQSLRNATLGEMAPGVYVTLYYDQVLMNLSNKMNL</sequence>
<dbReference type="Pfam" id="PF01609">
    <property type="entry name" value="DDE_Tnp_1"/>
    <property type="match status" value="1"/>
</dbReference>
<evidence type="ECO:0000313" key="3">
    <source>
        <dbReference type="Proteomes" id="UP000460549"/>
    </source>
</evidence>
<name>A0A7X2PEH4_9SPIO</name>
<gene>
    <name evidence="2" type="ORF">FYJ80_11470</name>
</gene>
<dbReference type="GO" id="GO:0004803">
    <property type="term" value="F:transposase activity"/>
    <property type="evidence" value="ECO:0007669"/>
    <property type="project" value="InterPro"/>
</dbReference>
<dbReference type="PANTHER" id="PTHR34614">
    <property type="match status" value="1"/>
</dbReference>
<reference evidence="2 3" key="1">
    <citation type="submission" date="2019-08" db="EMBL/GenBank/DDBJ databases">
        <title>In-depth cultivation of the pig gut microbiome towards novel bacterial diversity and tailored functional studies.</title>
        <authorList>
            <person name="Wylensek D."/>
            <person name="Hitch T.C.A."/>
            <person name="Clavel T."/>
        </authorList>
    </citation>
    <scope>NUCLEOTIDE SEQUENCE [LARGE SCALE GENOMIC DNA]</scope>
    <source>
        <strain evidence="2 3">NM-380-WT-3C1</strain>
    </source>
</reference>
<dbReference type="PANTHER" id="PTHR34614:SF2">
    <property type="entry name" value="TRANSPOSASE IS4-LIKE DOMAIN-CONTAINING PROTEIN"/>
    <property type="match status" value="1"/>
</dbReference>
<dbReference type="GO" id="GO:0006313">
    <property type="term" value="P:DNA transposition"/>
    <property type="evidence" value="ECO:0007669"/>
    <property type="project" value="InterPro"/>
</dbReference>
<dbReference type="SUPFAM" id="SSF53098">
    <property type="entry name" value="Ribonuclease H-like"/>
    <property type="match status" value="1"/>
</dbReference>
<feature type="non-terminal residue" evidence="2">
    <location>
        <position position="515"/>
    </location>
</feature>
<dbReference type="InterPro" id="IPR012337">
    <property type="entry name" value="RNaseH-like_sf"/>
</dbReference>
<organism evidence="2 3">
    <name type="scientific">Bullifex porci</name>
    <dbReference type="NCBI Taxonomy" id="2606638"/>
    <lineage>
        <taxon>Bacteria</taxon>
        <taxon>Pseudomonadati</taxon>
        <taxon>Spirochaetota</taxon>
        <taxon>Spirochaetia</taxon>
        <taxon>Spirochaetales</taxon>
        <taxon>Spirochaetaceae</taxon>
        <taxon>Bullifex</taxon>
    </lineage>
</organism>